<feature type="domain" description="Myosin motor" evidence="10">
    <location>
        <begin position="384"/>
        <end position="1145"/>
    </location>
</feature>
<dbReference type="SMART" id="SM00015">
    <property type="entry name" value="IQ"/>
    <property type="match status" value="2"/>
</dbReference>
<gene>
    <name evidence="11" type="ORF">HOLleu_10749</name>
</gene>
<keyword evidence="4 6" id="KW-0518">Myosin</keyword>
<dbReference type="InterPro" id="IPR057772">
    <property type="entry name" value="SH3_Myo18a"/>
</dbReference>
<evidence type="ECO:0000256" key="6">
    <source>
        <dbReference type="PROSITE-ProRule" id="PRU00782"/>
    </source>
</evidence>
<feature type="region of interest" description="Disordered" evidence="8">
    <location>
        <begin position="1900"/>
        <end position="1960"/>
    </location>
</feature>
<organism evidence="11 12">
    <name type="scientific">Holothuria leucospilota</name>
    <name type="common">Black long sea cucumber</name>
    <name type="synonym">Mertensiothuria leucospilota</name>
    <dbReference type="NCBI Taxonomy" id="206669"/>
    <lineage>
        <taxon>Eukaryota</taxon>
        <taxon>Metazoa</taxon>
        <taxon>Echinodermata</taxon>
        <taxon>Eleutherozoa</taxon>
        <taxon>Echinozoa</taxon>
        <taxon>Holothuroidea</taxon>
        <taxon>Aspidochirotacea</taxon>
        <taxon>Aspidochirotida</taxon>
        <taxon>Holothuriidae</taxon>
        <taxon>Holothuria</taxon>
    </lineage>
</organism>
<comment type="similarity">
    <text evidence="6">Belongs to the TRAFAC class myosin-kinesin ATPase superfamily. Myosin family.</text>
</comment>
<dbReference type="InterPro" id="IPR036961">
    <property type="entry name" value="Kinesin_motor_dom_sf"/>
</dbReference>
<dbReference type="OrthoDB" id="2914378at2759"/>
<feature type="domain" description="PDZ" evidence="9">
    <location>
        <begin position="183"/>
        <end position="275"/>
    </location>
</feature>
<dbReference type="Pfam" id="PF00063">
    <property type="entry name" value="Myosin_head"/>
    <property type="match status" value="1"/>
</dbReference>
<dbReference type="InterPro" id="IPR036034">
    <property type="entry name" value="PDZ_sf"/>
</dbReference>
<keyword evidence="5 6" id="KW-0505">Motor protein</keyword>
<dbReference type="SMART" id="SM00228">
    <property type="entry name" value="PDZ"/>
    <property type="match status" value="1"/>
</dbReference>
<keyword evidence="3 7" id="KW-0175">Coiled coil</keyword>
<evidence type="ECO:0000256" key="5">
    <source>
        <dbReference type="ARBA" id="ARBA00023175"/>
    </source>
</evidence>
<dbReference type="InterPro" id="IPR036064">
    <property type="entry name" value="MYSc_Myo18"/>
</dbReference>
<dbReference type="PROSITE" id="PS51456">
    <property type="entry name" value="MYOSIN_MOTOR"/>
    <property type="match status" value="1"/>
</dbReference>
<feature type="region of interest" description="Disordered" evidence="8">
    <location>
        <begin position="1985"/>
        <end position="2035"/>
    </location>
</feature>
<dbReference type="FunFam" id="2.30.42.10:FF:000059">
    <property type="entry name" value="unconventional myosin-XVIIIa isoform X1"/>
    <property type="match status" value="1"/>
</dbReference>
<feature type="region of interest" description="Disordered" evidence="8">
    <location>
        <begin position="1"/>
        <end position="123"/>
    </location>
</feature>
<comment type="caution">
    <text evidence="11">The sequence shown here is derived from an EMBL/GenBank/DDBJ whole genome shotgun (WGS) entry which is preliminary data.</text>
</comment>
<dbReference type="GO" id="GO:0003774">
    <property type="term" value="F:cytoskeletal motor activity"/>
    <property type="evidence" value="ECO:0007669"/>
    <property type="project" value="UniProtKB-UniRule"/>
</dbReference>
<feature type="binding site" evidence="6">
    <location>
        <begin position="487"/>
        <end position="494"/>
    </location>
    <ligand>
        <name>ATP</name>
        <dbReference type="ChEBI" id="CHEBI:30616"/>
    </ligand>
</feature>
<feature type="compositionally biased region" description="Basic and acidic residues" evidence="8">
    <location>
        <begin position="22"/>
        <end position="41"/>
    </location>
</feature>
<name>A0A9Q1CEE9_HOLLE</name>
<feature type="coiled-coil region" evidence="7">
    <location>
        <begin position="1209"/>
        <end position="1306"/>
    </location>
</feature>
<dbReference type="Gene3D" id="2.30.42.10">
    <property type="match status" value="1"/>
</dbReference>
<dbReference type="EMBL" id="JAIZAY010000004">
    <property type="protein sequence ID" value="KAJ8043582.1"/>
    <property type="molecule type" value="Genomic_DNA"/>
</dbReference>
<feature type="compositionally biased region" description="Basic and acidic residues" evidence="8">
    <location>
        <begin position="71"/>
        <end position="87"/>
    </location>
</feature>
<evidence type="ECO:0000256" key="8">
    <source>
        <dbReference type="SAM" id="MobiDB-lite"/>
    </source>
</evidence>
<dbReference type="Pfam" id="PF00612">
    <property type="entry name" value="IQ"/>
    <property type="match status" value="1"/>
</dbReference>
<dbReference type="Gene3D" id="1.10.10.820">
    <property type="match status" value="1"/>
</dbReference>
<accession>A0A9Q1CEE9</accession>
<evidence type="ECO:0000256" key="4">
    <source>
        <dbReference type="ARBA" id="ARBA00023123"/>
    </source>
</evidence>
<dbReference type="Gene3D" id="4.10.270.10">
    <property type="entry name" value="Myosin, subunit A"/>
    <property type="match status" value="1"/>
</dbReference>
<dbReference type="Gene3D" id="1.20.120.720">
    <property type="entry name" value="Myosin VI head, motor domain, U50 subdomain"/>
    <property type="match status" value="1"/>
</dbReference>
<comment type="caution">
    <text evidence="6">Lacks conserved residue(s) required for the propagation of feature annotation.</text>
</comment>
<keyword evidence="1 6" id="KW-0547">Nucleotide-binding</keyword>
<feature type="compositionally biased region" description="Low complexity" evidence="8">
    <location>
        <begin position="2017"/>
        <end position="2032"/>
    </location>
</feature>
<feature type="compositionally biased region" description="Basic residues" evidence="8">
    <location>
        <begin position="90"/>
        <end position="100"/>
    </location>
</feature>
<sequence>MFSFKKKDKHEKKEKKSKKPKEKLTTEELRRLDEIQKEISSKKSSFSRKDKKHSGDQSISQSSSDYSIGSQEKDGVNNNDSDRDSFFSRKPSKDKKKTKGILKGTSSYGAPDLSYGTTSQKDDHGTLSMNTAYNERLVDPVIVPRHIPEIETTPPVLSPTEKTFDADLQLPTVAPPKPKRARDVKLNRQPGGGFGFTLRRTILEERSLPTGMLQKREVHFAEPSTAAKENSTGLLPGDRLVEVNGVNVESTPRDDIIAMIRNSGDSVQLKVQPIPELVELSHRSGTDGSEIVLDEQILKTGSLVRSASMRMKKRKAKSDEQIASERDWISDKVWLMHRGGFSAATIHSKDPSADGKVRIKLESNGQFLDVDEEDLEKANHSNFDRTEDLSSLLHLNESSILHTLRQRYGANLIHTYAGRNLVIINPTHQLSVYSDKGNLSLKNRPKVVQMFRGCKLEDLPPHIYAVGQSAYLSMQTTRRDQSIVFMGRSGSGKSWNVKHILQYLCLVANPTNTYDNISVERLNAMLCLMEAFGCARTMQSTNASRCAQVISLDFDYNGQIAASSLQVLLLEKHRVIRRPEGERNFNIFYYLMAGADDNLSQELGLNKLGQNSYISPLEHSTDKTFASGSWQRVLNACTVLGISIEESRTLWSVLAAVIHLGAAGAVKAASNSKAQFKNPSEAQKVASLLGVTVEDLARNIFSPKVGGTPQRGLVLRSAEQDAEGAVEALESMMVGLYTEAVNALVSLINRSLSSTNRTSNSILIVDIPGFQNPEACGQKRGASFRDLCDNYTNERIHNLYHDVTFTSQQDRYAQENISYEFETDDDVSPEAVIDIIDKQQGMNRSSSHDLRNADQKGLLWMLDEEALFLGANDDSFMERLYIHFSDEVSKSSGVMQRSSDEHTFILKHLRGQVPIKYHTVNWIKNCREHPVIRMAGATLQESQKKNISLLFVNSAGNLPNTMVGSVAGIQGSAALKRASSLRRAWTSGTAAIKRKSLCLQIKFQVDGLIESIRRTNLHFVHCILPHHHAGLSGPGGMERSQNARNYSKDLIDVPLLRTQVRALALLQALRIHKFGFPESILFTEFKNRFGIIAPAESSLQDKENDKEAVEELLQHMDVDKMSYRIGLSQIFFRPGCMIQLEDQRDEKLTDTIVKFQAHIRGYLARKDFKSRQVQQVAIACIQKNIRKYQAIRNWPWWRLVSKILPLLDVHRTEEELKMKNIEVEDLRARLVRVEQERNSLKLNCEKLEARMTELTADLSEEQDTATNATEMLESETAERLRLEKELKELKASHQNLKRKAEQLDMEVMESRMMRSSFIDGDISTEEEEDSIYKQKYEYLKKETELTKTKMKQEHEEEMENLMSVKKAVERKLAEALEEVEEQRRQLTAMKRKSLKLSGETQDIKRHLETQQARNADLEKKQRKFDSEVHKFQSDASSERLAKERLQREKDQMQAEINRLHSELEEVQSEMKFKEDKIEQQKVELEEMSSHGNKEVVEITTMKRQKRDLEAKIEDLEEELDDQAGQIQQLTQTKLRLEMQLERGKQALQKDLDAKDQEMEDVRTSAQNKVRQLEIQLEEEYRDRQTAQKEKRELERQVAELRDKKVEGDKDTEKRLRRDLKRTKALLYDTQTTLEKLQAGAPSHLKLKSLKNDLEDAQLATAAAVKARQTIENELLESQAKVEELSRGKMEAEEKVSQANRVKSDLETQLEDHEEEFNEIMKKYKAAINQSTLDQAKLLEANQSVSDLRLQIQDLEEKNLELSSKVEFQNTSMVDKNQLGRLESRIKELDSKLDLEQTQRQRLEAQMERLKDSQEDAVTDREGLIMKEQRAQEMVRKSQREVRELREEMTELQRKEADVSRKKEELEKEIQSLEETNTQQQSDLKLAFKRIADLKAALEDNIGSDSDFSGSETNSDSESDDYGSPGRYRIGSRSSRYSASSDYRTSSYSRPRSRMYSADTDKSDYNSRYSCKFDIVHPLRGKYTVNTHSSEEDVDQGTGSRPNSVYSEDSKESKETTDSGGTPSTTTLSSTVVGGDGDCSENAATVSMMDNGGGYSGTKVTLISKKKGLVVNPDYV</sequence>
<reference evidence="11" key="1">
    <citation type="submission" date="2021-10" db="EMBL/GenBank/DDBJ databases">
        <title>Tropical sea cucumber genome reveals ecological adaptation and Cuvierian tubules defense mechanism.</title>
        <authorList>
            <person name="Chen T."/>
        </authorList>
    </citation>
    <scope>NUCLEOTIDE SEQUENCE</scope>
    <source>
        <strain evidence="11">Nanhai2018</strain>
        <tissue evidence="11">Muscle</tissue>
    </source>
</reference>
<feature type="compositionally biased region" description="Polar residues" evidence="8">
    <location>
        <begin position="1902"/>
        <end position="1913"/>
    </location>
</feature>
<keyword evidence="6" id="KW-0009">Actin-binding</keyword>
<proteinExistence type="inferred from homology"/>
<feature type="compositionally biased region" description="Basic and acidic residues" evidence="8">
    <location>
        <begin position="2007"/>
        <end position="2016"/>
    </location>
</feature>
<dbReference type="GO" id="GO:0031032">
    <property type="term" value="P:actomyosin structure organization"/>
    <property type="evidence" value="ECO:0007669"/>
    <property type="project" value="TreeGrafter"/>
</dbReference>
<dbReference type="InterPro" id="IPR000048">
    <property type="entry name" value="IQ_motif_EF-hand-BS"/>
</dbReference>
<evidence type="ECO:0000256" key="1">
    <source>
        <dbReference type="ARBA" id="ARBA00022741"/>
    </source>
</evidence>
<protein>
    <submittedName>
        <fullName evidence="11">Unconventional myosin-XVIIIa</fullName>
    </submittedName>
</protein>
<evidence type="ECO:0000259" key="9">
    <source>
        <dbReference type="PROSITE" id="PS50106"/>
    </source>
</evidence>
<feature type="compositionally biased region" description="Basic residues" evidence="8">
    <location>
        <begin position="1"/>
        <end position="21"/>
    </location>
</feature>
<dbReference type="Pfam" id="PF00595">
    <property type="entry name" value="PDZ"/>
    <property type="match status" value="1"/>
</dbReference>
<dbReference type="Gene3D" id="6.20.240.20">
    <property type="match status" value="1"/>
</dbReference>
<dbReference type="InterPro" id="IPR001609">
    <property type="entry name" value="Myosin_head_motor_dom-like"/>
</dbReference>
<dbReference type="Proteomes" id="UP001152320">
    <property type="component" value="Chromosome 4"/>
</dbReference>
<evidence type="ECO:0000313" key="11">
    <source>
        <dbReference type="EMBL" id="KAJ8043582.1"/>
    </source>
</evidence>
<dbReference type="PANTHER" id="PTHR45615">
    <property type="entry name" value="MYOSIN HEAVY CHAIN, NON-MUSCLE"/>
    <property type="match status" value="1"/>
</dbReference>
<dbReference type="PANTHER" id="PTHR45615:SF36">
    <property type="entry name" value="MYOSIN HEAVY CHAIN-LIKE, ISOFORM B-RELATED"/>
    <property type="match status" value="1"/>
</dbReference>
<dbReference type="CDD" id="cd01386">
    <property type="entry name" value="MYSc_Myo18"/>
    <property type="match status" value="1"/>
</dbReference>
<dbReference type="SUPFAM" id="SSF50156">
    <property type="entry name" value="PDZ domain-like"/>
    <property type="match status" value="1"/>
</dbReference>
<dbReference type="Gene3D" id="3.40.850.10">
    <property type="entry name" value="Kinesin motor domain"/>
    <property type="match status" value="1"/>
</dbReference>
<dbReference type="GO" id="GO:0032982">
    <property type="term" value="C:myosin filament"/>
    <property type="evidence" value="ECO:0007669"/>
    <property type="project" value="TreeGrafter"/>
</dbReference>
<dbReference type="InterPro" id="IPR001478">
    <property type="entry name" value="PDZ"/>
</dbReference>
<dbReference type="GO" id="GO:0005524">
    <property type="term" value="F:ATP binding"/>
    <property type="evidence" value="ECO:0007669"/>
    <property type="project" value="UniProtKB-UniRule"/>
</dbReference>
<keyword evidence="12" id="KW-1185">Reference proteome</keyword>
<evidence type="ECO:0000256" key="7">
    <source>
        <dbReference type="SAM" id="Coils"/>
    </source>
</evidence>
<evidence type="ECO:0000256" key="3">
    <source>
        <dbReference type="ARBA" id="ARBA00023054"/>
    </source>
</evidence>
<dbReference type="SUPFAM" id="SSF52540">
    <property type="entry name" value="P-loop containing nucleoside triphosphate hydrolases"/>
    <property type="match status" value="1"/>
</dbReference>
<keyword evidence="2 6" id="KW-0067">ATP-binding</keyword>
<evidence type="ECO:0000259" key="10">
    <source>
        <dbReference type="PROSITE" id="PS51456"/>
    </source>
</evidence>
<feature type="compositionally biased region" description="Low complexity" evidence="8">
    <location>
        <begin position="1921"/>
        <end position="1956"/>
    </location>
</feature>
<dbReference type="PROSITE" id="PS50096">
    <property type="entry name" value="IQ"/>
    <property type="match status" value="1"/>
</dbReference>
<dbReference type="CDD" id="cd06747">
    <property type="entry name" value="PDZ_MYO18-like"/>
    <property type="match status" value="1"/>
</dbReference>
<dbReference type="PRINTS" id="PR00193">
    <property type="entry name" value="MYOSINHEAVY"/>
</dbReference>
<evidence type="ECO:0000256" key="2">
    <source>
        <dbReference type="ARBA" id="ARBA00022840"/>
    </source>
</evidence>
<dbReference type="GO" id="GO:0005737">
    <property type="term" value="C:cytoplasm"/>
    <property type="evidence" value="ECO:0007669"/>
    <property type="project" value="TreeGrafter"/>
</dbReference>
<dbReference type="SMART" id="SM00242">
    <property type="entry name" value="MYSc"/>
    <property type="match status" value="1"/>
</dbReference>
<dbReference type="Gene3D" id="1.20.58.530">
    <property type="match status" value="1"/>
</dbReference>
<dbReference type="Gene3D" id="1.20.5.340">
    <property type="match status" value="1"/>
</dbReference>
<dbReference type="InterPro" id="IPR027417">
    <property type="entry name" value="P-loop_NTPase"/>
</dbReference>
<dbReference type="PROSITE" id="PS50106">
    <property type="entry name" value="PDZ"/>
    <property type="match status" value="1"/>
</dbReference>
<dbReference type="GO" id="GO:0051015">
    <property type="term" value="F:actin filament binding"/>
    <property type="evidence" value="ECO:0007669"/>
    <property type="project" value="TreeGrafter"/>
</dbReference>
<feature type="compositionally biased region" description="Low complexity" evidence="8">
    <location>
        <begin position="56"/>
        <end position="70"/>
    </location>
</feature>
<feature type="coiled-coil region" evidence="7">
    <location>
        <begin position="1667"/>
        <end position="1882"/>
    </location>
</feature>
<evidence type="ECO:0000313" key="12">
    <source>
        <dbReference type="Proteomes" id="UP001152320"/>
    </source>
</evidence>
<feature type="region of interest" description="Disordered" evidence="8">
    <location>
        <begin position="1419"/>
        <end position="1438"/>
    </location>
</feature>
<dbReference type="Pfam" id="PF24556">
    <property type="entry name" value="SH3_Myosin-XVIIIa"/>
    <property type="match status" value="1"/>
</dbReference>
<feature type="compositionally biased region" description="Polar residues" evidence="8">
    <location>
        <begin position="1996"/>
        <end position="2006"/>
    </location>
</feature>
<dbReference type="GO" id="GO:0016460">
    <property type="term" value="C:myosin II complex"/>
    <property type="evidence" value="ECO:0007669"/>
    <property type="project" value="TreeGrafter"/>
</dbReference>